<protein>
    <recommendedName>
        <fullName evidence="2">DUF4835 domain-containing protein</fullName>
    </recommendedName>
</protein>
<organism evidence="1">
    <name type="scientific">hydrocarbon metagenome</name>
    <dbReference type="NCBI Taxonomy" id="938273"/>
    <lineage>
        <taxon>unclassified sequences</taxon>
        <taxon>metagenomes</taxon>
        <taxon>ecological metagenomes</taxon>
    </lineage>
</organism>
<gene>
    <name evidence="1" type="ORF">ASZ90_003313</name>
</gene>
<dbReference type="AlphaFoldDB" id="A0A0W8G2T3"/>
<evidence type="ECO:0000313" key="1">
    <source>
        <dbReference type="EMBL" id="KUG26835.1"/>
    </source>
</evidence>
<evidence type="ECO:0008006" key="2">
    <source>
        <dbReference type="Google" id="ProtNLM"/>
    </source>
</evidence>
<dbReference type="EMBL" id="LNQE01000398">
    <property type="protein sequence ID" value="KUG26835.1"/>
    <property type="molecule type" value="Genomic_DNA"/>
</dbReference>
<dbReference type="Pfam" id="PF16119">
    <property type="entry name" value="DUF4835"/>
    <property type="match status" value="1"/>
</dbReference>
<name>A0A0W8G2T3_9ZZZZ</name>
<dbReference type="InterPro" id="IPR032274">
    <property type="entry name" value="DUF4835"/>
</dbReference>
<proteinExistence type="predicted"/>
<reference evidence="1" key="1">
    <citation type="journal article" date="2015" name="Proc. Natl. Acad. Sci. U.S.A.">
        <title>Networks of energetic and metabolic interactions define dynamics in microbial communities.</title>
        <authorList>
            <person name="Embree M."/>
            <person name="Liu J.K."/>
            <person name="Al-Bassam M.M."/>
            <person name="Zengler K."/>
        </authorList>
    </citation>
    <scope>NUCLEOTIDE SEQUENCE</scope>
</reference>
<accession>A0A0W8G2T3</accession>
<sequence length="292" mass="33957">MKKILILFVFIPVLVYSQEIRAKVTVNYEQLNNAAKERLVDFQYAVENYLNDTRFTEYDWEGDPIACSFNIFFTGSSGETRYSAQVVVNSQRPIYRSQRSSLILNVMDKEWGFEYERNQTLRYNLVSFDPLTSFLDFYAYLIIGFDMDSFSPLGGSPFFERAYEIALLGANSGFSKGWALESSAYNKRSLLDEIQNVQYNQFRRDYYDYHFNGLDIYQEKKTVAQKNMIKLVDNLFNAVDKMARNSVLLKVFFDAKAGELVDYLEGVDETVFKKLMRINPANISRYEKAISG</sequence>
<comment type="caution">
    <text evidence="1">The sequence shown here is derived from an EMBL/GenBank/DDBJ whole genome shotgun (WGS) entry which is preliminary data.</text>
</comment>